<feature type="transmembrane region" description="Helical" evidence="6">
    <location>
        <begin position="1120"/>
        <end position="1140"/>
    </location>
</feature>
<dbReference type="InterPro" id="IPR050186">
    <property type="entry name" value="TPT_transporter"/>
</dbReference>
<feature type="region of interest" description="Disordered" evidence="5">
    <location>
        <begin position="172"/>
        <end position="218"/>
    </location>
</feature>
<feature type="domain" description="Sugar phosphate transporter" evidence="7">
    <location>
        <begin position="880"/>
        <end position="1153"/>
    </location>
</feature>
<keyword evidence="4 6" id="KW-0472">Membrane</keyword>
<feature type="transmembrane region" description="Helical" evidence="6">
    <location>
        <begin position="936"/>
        <end position="952"/>
    </location>
</feature>
<feature type="transmembrane region" description="Helical" evidence="6">
    <location>
        <begin position="988"/>
        <end position="1009"/>
    </location>
</feature>
<feature type="region of interest" description="Disordered" evidence="5">
    <location>
        <begin position="540"/>
        <end position="749"/>
    </location>
</feature>
<evidence type="ECO:0000256" key="2">
    <source>
        <dbReference type="ARBA" id="ARBA00022692"/>
    </source>
</evidence>
<evidence type="ECO:0000256" key="1">
    <source>
        <dbReference type="ARBA" id="ARBA00004141"/>
    </source>
</evidence>
<feature type="compositionally biased region" description="Low complexity" evidence="5">
    <location>
        <begin position="574"/>
        <end position="597"/>
    </location>
</feature>
<evidence type="ECO:0000313" key="8">
    <source>
        <dbReference type="EMBL" id="KAK9825580.1"/>
    </source>
</evidence>
<evidence type="ECO:0000256" key="4">
    <source>
        <dbReference type="ARBA" id="ARBA00023136"/>
    </source>
</evidence>
<gene>
    <name evidence="8" type="ORF">WJX74_007139</name>
</gene>
<evidence type="ECO:0000256" key="6">
    <source>
        <dbReference type="SAM" id="Phobius"/>
    </source>
</evidence>
<reference evidence="8 9" key="1">
    <citation type="journal article" date="2024" name="Nat. Commun.">
        <title>Phylogenomics reveals the evolutionary origins of lichenization in chlorophyte algae.</title>
        <authorList>
            <person name="Puginier C."/>
            <person name="Libourel C."/>
            <person name="Otte J."/>
            <person name="Skaloud P."/>
            <person name="Haon M."/>
            <person name="Grisel S."/>
            <person name="Petersen M."/>
            <person name="Berrin J.G."/>
            <person name="Delaux P.M."/>
            <person name="Dal Grande F."/>
            <person name="Keller J."/>
        </authorList>
    </citation>
    <scope>NUCLEOTIDE SEQUENCE [LARGE SCALE GENOMIC DNA]</scope>
    <source>
        <strain evidence="8 9">SAG 2145</strain>
    </source>
</reference>
<feature type="transmembrane region" description="Helical" evidence="6">
    <location>
        <begin position="1086"/>
        <end position="1113"/>
    </location>
</feature>
<feature type="transmembrane region" description="Helical" evidence="6">
    <location>
        <begin position="1146"/>
        <end position="1163"/>
    </location>
</feature>
<dbReference type="Pfam" id="PF03151">
    <property type="entry name" value="TPT"/>
    <property type="match status" value="1"/>
</dbReference>
<comment type="caution">
    <text evidence="8">The sequence shown here is derived from an EMBL/GenBank/DDBJ whole genome shotgun (WGS) entry which is preliminary data.</text>
</comment>
<feature type="transmembrane region" description="Helical" evidence="6">
    <location>
        <begin position="903"/>
        <end position="924"/>
    </location>
</feature>
<evidence type="ECO:0000313" key="9">
    <source>
        <dbReference type="Proteomes" id="UP001438707"/>
    </source>
</evidence>
<feature type="compositionally biased region" description="Low complexity" evidence="5">
    <location>
        <begin position="176"/>
        <end position="194"/>
    </location>
</feature>
<dbReference type="EMBL" id="JALJOS010000024">
    <property type="protein sequence ID" value="KAK9825580.1"/>
    <property type="molecule type" value="Genomic_DNA"/>
</dbReference>
<dbReference type="Proteomes" id="UP001438707">
    <property type="component" value="Unassembled WGS sequence"/>
</dbReference>
<evidence type="ECO:0000256" key="5">
    <source>
        <dbReference type="SAM" id="MobiDB-lite"/>
    </source>
</evidence>
<feature type="compositionally biased region" description="Low complexity" evidence="5">
    <location>
        <begin position="726"/>
        <end position="741"/>
    </location>
</feature>
<name>A0AAW1QVT3_9CHLO</name>
<evidence type="ECO:0000256" key="3">
    <source>
        <dbReference type="ARBA" id="ARBA00022989"/>
    </source>
</evidence>
<feature type="compositionally biased region" description="Basic and acidic residues" evidence="5">
    <location>
        <begin position="696"/>
        <end position="711"/>
    </location>
</feature>
<comment type="subcellular location">
    <subcellularLocation>
        <location evidence="1">Membrane</location>
        <topology evidence="1">Multi-pass membrane protein</topology>
    </subcellularLocation>
</comment>
<accession>A0AAW1QVT3</accession>
<dbReference type="AlphaFoldDB" id="A0AAW1QVT3"/>
<keyword evidence="9" id="KW-1185">Reference proteome</keyword>
<dbReference type="InterPro" id="IPR004853">
    <property type="entry name" value="Sugar_P_trans_dom"/>
</dbReference>
<dbReference type="PANTHER" id="PTHR11132">
    <property type="entry name" value="SOLUTE CARRIER FAMILY 35"/>
    <property type="match status" value="1"/>
</dbReference>
<keyword evidence="3 6" id="KW-1133">Transmembrane helix</keyword>
<feature type="compositionally biased region" description="Low complexity" evidence="5">
    <location>
        <begin position="540"/>
        <end position="556"/>
    </location>
</feature>
<proteinExistence type="predicted"/>
<protein>
    <recommendedName>
        <fullName evidence="7">Sugar phosphate transporter domain-containing protein</fullName>
    </recommendedName>
</protein>
<dbReference type="GO" id="GO:0016020">
    <property type="term" value="C:membrane"/>
    <property type="evidence" value="ECO:0007669"/>
    <property type="project" value="UniProtKB-SubCell"/>
</dbReference>
<feature type="transmembrane region" description="Helical" evidence="6">
    <location>
        <begin position="1015"/>
        <end position="1035"/>
    </location>
</feature>
<organism evidence="8 9">
    <name type="scientific">Apatococcus lobatus</name>
    <dbReference type="NCBI Taxonomy" id="904363"/>
    <lineage>
        <taxon>Eukaryota</taxon>
        <taxon>Viridiplantae</taxon>
        <taxon>Chlorophyta</taxon>
        <taxon>core chlorophytes</taxon>
        <taxon>Trebouxiophyceae</taxon>
        <taxon>Chlorellales</taxon>
        <taxon>Chlorellaceae</taxon>
        <taxon>Apatococcus</taxon>
    </lineage>
</organism>
<keyword evidence="2 6" id="KW-0812">Transmembrane</keyword>
<feature type="compositionally biased region" description="Low complexity" evidence="5">
    <location>
        <begin position="666"/>
        <end position="676"/>
    </location>
</feature>
<feature type="transmembrane region" description="Helical" evidence="6">
    <location>
        <begin position="1056"/>
        <end position="1074"/>
    </location>
</feature>
<evidence type="ECO:0000259" key="7">
    <source>
        <dbReference type="Pfam" id="PF03151"/>
    </source>
</evidence>
<sequence length="1170" mass="122562">METGEQAGRPTLDSIAQALTAESRSLPEVLQSSDPALLADHLAVLFSCTGGNPQLGPKSADAASSSQNAADVHWETLARSLSGRSEAMLGAAQQQAAAQASAQLLDDIAELDAVASAPLPANITLIPCLHAQHGMPHISFCSVCERSMPGCMYTDHLADCKPSLRGTLKAATAALPSRNTTPTPSATPTTSTRSMPAIKQHPKKRRTGASKLSRQSKAALPAPALAFVPPPQAPGSLEAPIVLDEPVMQHEPTLQPAMMPHPTQQLGPASRQVAPTQPQEIPIRLISSPPMGVPPSQLPDPPGSPLEGDDLLMDGVGPAMYGAEPPQLLTMNNAAFTYNGATPLPPGGSMLPHSIGWNPTHFGQQAPSAAGMAGANVSNPISNSLQFSKHSSTPHSAYQSTAAAGMTAATGLGLLGQQTGHPFLTSAQGILRAAASPQGPPSLGLHASSGVFTNGYNIPIMMASEGLLDANLRPAVNLGQAQPANQFLASWHLSSQQPPGPISSGYLLQQNLWAPSPTLPIPPASAHLPSSATAAPINTTTANAAPTNPTVAASNPVGGASNGHLLGQLPMHGQQAQPQLTQSLQAAAPKQAPKQQAEVNPSVSIDTRHVDKKLRLSGGSSGEYPLPSPHHAPGSPLHRKALASASKGNSASRHMHAAGPSRLNTASHSGSAGSDSKSSKPRKPVGAEALGSQTRAESDGTHDKPFTRESEAAAAAQSDPPGLQAGGEAEAAAAEPHLSPFSRRRRSLLPVRRKREPILFSVSDDGRDHPSDPAPAGMYCRPQYKAAIFSATPVNLHSRDFSSFCPWSEAATIQSPGRCNDQWAHGVTAGMSLAEKGPLLPKTAVDAAEPVPPPTKENKDHRHVLGIPPQALAGLSYCTASAGMVLLNKAALSSFGFTSPVSLLFYQCAVCVLLVKFFEAAGFVKLEPFSWKICRLWFPVNVIFVGMTWSSFAALKNLGVPMATVLKNLTNLFVIAGDMTFYGKRYGLYVWVTLALMTVSALCGAFTDLEFNPTGYTWQLINCAFTAGYSLYLRGAMDRVVNVTQNNTKLDEFSMVFYNNLLSLPLIFSLMVLYGEVTALPSEPAWGQNAFICAFIASGLLAFSISFASLWFLSTTTATVYSLTGSLNKIPVAIIGLWAFNAPRDAKNIASVLVGLLAGAIFVKAKQGGR</sequence>